<evidence type="ECO:0000256" key="6">
    <source>
        <dbReference type="SAM" id="Phobius"/>
    </source>
</evidence>
<feature type="transmembrane region" description="Helical" evidence="6">
    <location>
        <begin position="6"/>
        <end position="26"/>
    </location>
</feature>
<dbReference type="GO" id="GO:0030288">
    <property type="term" value="C:outer membrane-bounded periplasmic space"/>
    <property type="evidence" value="ECO:0007669"/>
    <property type="project" value="TreeGrafter"/>
</dbReference>
<dbReference type="KEGG" id="xbc:ELE36_04250"/>
<dbReference type="InterPro" id="IPR052363">
    <property type="entry name" value="LPS_export_LptC"/>
</dbReference>
<keyword evidence="2" id="KW-0997">Cell inner membrane</keyword>
<evidence type="ECO:0000256" key="1">
    <source>
        <dbReference type="ARBA" id="ARBA00022475"/>
    </source>
</evidence>
<keyword evidence="4 6" id="KW-1133">Transmembrane helix</keyword>
<sequence length="188" mass="20960">MERNSWLLIIGLAVFAALTQLLVWYVRPKKETEVFVGAPRSDYTLQNFTMNALDDQGRLSFILEAPRLARRSDDGMIFVDLPHYTMVDSGGNLWKGTSDAAWTNKDGTELMLSGAVEMHRLPNDKVQAAQIVTTDMMTWPKDKRMQTATLATITQPDSVSSGVGMKSDLNLKVVEFLSSYHGSMLPSK</sequence>
<dbReference type="GO" id="GO:0017089">
    <property type="term" value="F:glycolipid transfer activity"/>
    <property type="evidence" value="ECO:0007669"/>
    <property type="project" value="TreeGrafter"/>
</dbReference>
<name>A0A411HGU5_9GAMM</name>
<organism evidence="7 8">
    <name type="scientific">Pseudolysobacter antarcticus</name>
    <dbReference type="NCBI Taxonomy" id="2511995"/>
    <lineage>
        <taxon>Bacteria</taxon>
        <taxon>Pseudomonadati</taxon>
        <taxon>Pseudomonadota</taxon>
        <taxon>Gammaproteobacteria</taxon>
        <taxon>Lysobacterales</taxon>
        <taxon>Rhodanobacteraceae</taxon>
        <taxon>Pseudolysobacter</taxon>
    </lineage>
</organism>
<dbReference type="GO" id="GO:0015221">
    <property type="term" value="F:lipopolysaccharide transmembrane transporter activity"/>
    <property type="evidence" value="ECO:0007669"/>
    <property type="project" value="InterPro"/>
</dbReference>
<dbReference type="EMBL" id="CP035704">
    <property type="protein sequence ID" value="QBB69650.1"/>
    <property type="molecule type" value="Genomic_DNA"/>
</dbReference>
<evidence type="ECO:0000256" key="3">
    <source>
        <dbReference type="ARBA" id="ARBA00022692"/>
    </source>
</evidence>
<protein>
    <submittedName>
        <fullName evidence="7">LPS export ABC transporter periplasmic protein LptC</fullName>
    </submittedName>
</protein>
<dbReference type="OrthoDB" id="5973594at2"/>
<dbReference type="Proteomes" id="UP000291562">
    <property type="component" value="Chromosome"/>
</dbReference>
<evidence type="ECO:0000313" key="7">
    <source>
        <dbReference type="EMBL" id="QBB69650.1"/>
    </source>
</evidence>
<proteinExistence type="predicted"/>
<reference evidence="7 8" key="1">
    <citation type="submission" date="2019-01" db="EMBL/GenBank/DDBJ databases">
        <title>Pseudolysobacter antarctica gen. nov., sp. nov., isolated from Fildes Peninsula, Antarctica.</title>
        <authorList>
            <person name="Wei Z."/>
            <person name="Peng F."/>
        </authorList>
    </citation>
    <scope>NUCLEOTIDE SEQUENCE [LARGE SCALE GENOMIC DNA]</scope>
    <source>
        <strain evidence="7 8">AQ6-296</strain>
    </source>
</reference>
<accession>A0A411HGU5</accession>
<dbReference type="GO" id="GO:0005886">
    <property type="term" value="C:plasma membrane"/>
    <property type="evidence" value="ECO:0007669"/>
    <property type="project" value="InterPro"/>
</dbReference>
<dbReference type="InterPro" id="IPR026265">
    <property type="entry name" value="LptC"/>
</dbReference>
<evidence type="ECO:0000313" key="8">
    <source>
        <dbReference type="Proteomes" id="UP000291562"/>
    </source>
</evidence>
<dbReference type="AlphaFoldDB" id="A0A411HGU5"/>
<dbReference type="Pfam" id="PF06835">
    <property type="entry name" value="LptC"/>
    <property type="match status" value="1"/>
</dbReference>
<dbReference type="PANTHER" id="PTHR37481">
    <property type="entry name" value="LIPOPOLYSACCHARIDE EXPORT SYSTEM PROTEIN LPTC"/>
    <property type="match status" value="1"/>
</dbReference>
<keyword evidence="3 6" id="KW-0812">Transmembrane</keyword>
<keyword evidence="8" id="KW-1185">Reference proteome</keyword>
<keyword evidence="5 6" id="KW-0472">Membrane</keyword>
<evidence type="ECO:0000256" key="2">
    <source>
        <dbReference type="ARBA" id="ARBA00022519"/>
    </source>
</evidence>
<evidence type="ECO:0000256" key="4">
    <source>
        <dbReference type="ARBA" id="ARBA00022989"/>
    </source>
</evidence>
<dbReference type="InterPro" id="IPR010664">
    <property type="entry name" value="LipoPS_assembly_LptC-rel"/>
</dbReference>
<dbReference type="NCBIfam" id="TIGR04409">
    <property type="entry name" value="LptC_YrbK"/>
    <property type="match status" value="1"/>
</dbReference>
<dbReference type="RefSeq" id="WP_129831908.1">
    <property type="nucleotide sequence ID" value="NZ_CP035704.1"/>
</dbReference>
<dbReference type="Gene3D" id="2.60.450.10">
    <property type="entry name" value="Lipopolysaccharide (LPS) transport protein A like domain"/>
    <property type="match status" value="1"/>
</dbReference>
<dbReference type="PANTHER" id="PTHR37481:SF1">
    <property type="entry name" value="LIPOPOLYSACCHARIDE EXPORT SYSTEM PROTEIN LPTC"/>
    <property type="match status" value="1"/>
</dbReference>
<evidence type="ECO:0000256" key="5">
    <source>
        <dbReference type="ARBA" id="ARBA00023136"/>
    </source>
</evidence>
<gene>
    <name evidence="7" type="primary">lptC</name>
    <name evidence="7" type="ORF">ELE36_04250</name>
</gene>
<keyword evidence="1" id="KW-1003">Cell membrane</keyword>